<dbReference type="EMBL" id="MLJW01000003">
    <property type="protein sequence ID" value="OIR18295.1"/>
    <property type="molecule type" value="Genomic_DNA"/>
</dbReference>
<name>A0A1J5TBJ3_9ZZZZ</name>
<accession>A0A1J5TBJ3</accession>
<reference evidence="2" key="1">
    <citation type="submission" date="2016-10" db="EMBL/GenBank/DDBJ databases">
        <title>Sequence of Gallionella enrichment culture.</title>
        <authorList>
            <person name="Poehlein A."/>
            <person name="Muehling M."/>
            <person name="Daniel R."/>
        </authorList>
    </citation>
    <scope>NUCLEOTIDE SEQUENCE</scope>
</reference>
<dbReference type="InterPro" id="IPR052539">
    <property type="entry name" value="MGD_biosynthesis_adapter"/>
</dbReference>
<feature type="domain" description="Molybdopterin-guanine dinucleotide biosynthesis protein B (MobB)" evidence="1">
    <location>
        <begin position="3"/>
        <end position="134"/>
    </location>
</feature>
<dbReference type="InterPro" id="IPR027417">
    <property type="entry name" value="P-loop_NTPase"/>
</dbReference>
<dbReference type="SUPFAM" id="SSF52540">
    <property type="entry name" value="P-loop containing nucleoside triphosphate hydrolases"/>
    <property type="match status" value="1"/>
</dbReference>
<dbReference type="InterPro" id="IPR004435">
    <property type="entry name" value="MobB_dom"/>
</dbReference>
<dbReference type="Pfam" id="PF03205">
    <property type="entry name" value="MobB"/>
    <property type="match status" value="1"/>
</dbReference>
<dbReference type="PANTHER" id="PTHR40072:SF1">
    <property type="entry name" value="MOLYBDOPTERIN-GUANINE DINUCLEOTIDE BIOSYNTHESIS ADAPTER PROTEIN"/>
    <property type="match status" value="1"/>
</dbReference>
<evidence type="ECO:0000313" key="2">
    <source>
        <dbReference type="EMBL" id="OIR18295.1"/>
    </source>
</evidence>
<sequence>MTVISIVGHSGSGKTTLVEKLIRELCARGVKVATIKHAHHKVELDTPGKDSYRYKDAGAVMSMLLTRDALQLVADAKEEREPEQLAQRFLGEADVVLAEGFSHAPGAKIEVLRRACDQPPRCAIADGLIAIVTDMDEVYPQLPHFALEDASGIVDFILKRAK</sequence>
<gene>
    <name evidence="2" type="primary">mobB_2</name>
    <name evidence="2" type="ORF">GALL_16230</name>
</gene>
<protein>
    <submittedName>
        <fullName evidence="2">Molybdopterin-guanine dinucleotide biosynthesis adapter protein</fullName>
    </submittedName>
</protein>
<dbReference type="AlphaFoldDB" id="A0A1J5TBJ3"/>
<dbReference type="NCBIfam" id="TIGR00176">
    <property type="entry name" value="mobB"/>
    <property type="match status" value="1"/>
</dbReference>
<organism evidence="2">
    <name type="scientific">mine drainage metagenome</name>
    <dbReference type="NCBI Taxonomy" id="410659"/>
    <lineage>
        <taxon>unclassified sequences</taxon>
        <taxon>metagenomes</taxon>
        <taxon>ecological metagenomes</taxon>
    </lineage>
</organism>
<proteinExistence type="predicted"/>
<evidence type="ECO:0000259" key="1">
    <source>
        <dbReference type="Pfam" id="PF03205"/>
    </source>
</evidence>
<dbReference type="PANTHER" id="PTHR40072">
    <property type="entry name" value="MOLYBDOPTERIN-GUANINE DINUCLEOTIDE BIOSYNTHESIS ADAPTER PROTEIN-RELATED"/>
    <property type="match status" value="1"/>
</dbReference>
<dbReference type="GO" id="GO:0005525">
    <property type="term" value="F:GTP binding"/>
    <property type="evidence" value="ECO:0007669"/>
    <property type="project" value="InterPro"/>
</dbReference>
<dbReference type="CDD" id="cd03116">
    <property type="entry name" value="MobB"/>
    <property type="match status" value="1"/>
</dbReference>
<comment type="caution">
    <text evidence="2">The sequence shown here is derived from an EMBL/GenBank/DDBJ whole genome shotgun (WGS) entry which is preliminary data.</text>
</comment>
<dbReference type="GO" id="GO:0006777">
    <property type="term" value="P:Mo-molybdopterin cofactor biosynthetic process"/>
    <property type="evidence" value="ECO:0007669"/>
    <property type="project" value="InterPro"/>
</dbReference>
<dbReference type="Gene3D" id="3.40.50.300">
    <property type="entry name" value="P-loop containing nucleotide triphosphate hydrolases"/>
    <property type="match status" value="1"/>
</dbReference>